<dbReference type="EMBL" id="SOBG01000003">
    <property type="protein sequence ID" value="TDT71381.1"/>
    <property type="molecule type" value="Genomic_DNA"/>
</dbReference>
<evidence type="ECO:0000256" key="3">
    <source>
        <dbReference type="ARBA" id="ARBA00022801"/>
    </source>
</evidence>
<dbReference type="Gene3D" id="1.10.1370.20">
    <property type="entry name" value="Oligoendopeptidase f, C-terminal domain"/>
    <property type="match status" value="1"/>
</dbReference>
<keyword evidence="3 6" id="KW-0378">Hydrolase</keyword>
<evidence type="ECO:0000256" key="5">
    <source>
        <dbReference type="ARBA" id="ARBA00023049"/>
    </source>
</evidence>
<dbReference type="InterPro" id="IPR004438">
    <property type="entry name" value="Peptidase_M3B"/>
</dbReference>
<dbReference type="GO" id="GO:0006508">
    <property type="term" value="P:proteolysis"/>
    <property type="evidence" value="ECO:0007669"/>
    <property type="project" value="UniProtKB-KW"/>
</dbReference>
<evidence type="ECO:0000259" key="9">
    <source>
        <dbReference type="Pfam" id="PF08439"/>
    </source>
</evidence>
<feature type="domain" description="Oligopeptidase F N-terminal" evidence="9">
    <location>
        <begin position="109"/>
        <end position="179"/>
    </location>
</feature>
<evidence type="ECO:0000256" key="7">
    <source>
        <dbReference type="SAM" id="Coils"/>
    </source>
</evidence>
<evidence type="ECO:0000256" key="4">
    <source>
        <dbReference type="ARBA" id="ARBA00022833"/>
    </source>
</evidence>
<comment type="cofactor">
    <cofactor evidence="6">
        <name>Zn(2+)</name>
        <dbReference type="ChEBI" id="CHEBI:29105"/>
    </cofactor>
    <text evidence="6">Binds 1 zinc ion.</text>
</comment>
<dbReference type="PANTHER" id="PTHR11804:SF84">
    <property type="entry name" value="SACCHAROLYSIN"/>
    <property type="match status" value="1"/>
</dbReference>
<dbReference type="NCBIfam" id="TIGR00181">
    <property type="entry name" value="pepF"/>
    <property type="match status" value="1"/>
</dbReference>
<keyword evidence="1 6" id="KW-0645">Protease</keyword>
<reference evidence="10 11" key="1">
    <citation type="submission" date="2019-03" db="EMBL/GenBank/DDBJ databases">
        <title>Genomic Encyclopedia of Type Strains, Phase IV (KMG-IV): sequencing the most valuable type-strain genomes for metagenomic binning, comparative biology and taxonomic classification.</title>
        <authorList>
            <person name="Goeker M."/>
        </authorList>
    </citation>
    <scope>NUCLEOTIDE SEQUENCE [LARGE SCALE GENOMIC DNA]</scope>
    <source>
        <strain evidence="10 11">DSM 100055</strain>
    </source>
</reference>
<dbReference type="InterPro" id="IPR001567">
    <property type="entry name" value="Pept_M3A_M3B_dom"/>
</dbReference>
<evidence type="ECO:0000313" key="10">
    <source>
        <dbReference type="EMBL" id="TDT71381.1"/>
    </source>
</evidence>
<organism evidence="10 11">
    <name type="scientific">Hypnocyclicus thermotrophus</name>
    <dbReference type="NCBI Taxonomy" id="1627895"/>
    <lineage>
        <taxon>Bacteria</taxon>
        <taxon>Fusobacteriati</taxon>
        <taxon>Fusobacteriota</taxon>
        <taxon>Fusobacteriia</taxon>
        <taxon>Fusobacteriales</taxon>
        <taxon>Fusobacteriaceae</taxon>
        <taxon>Hypnocyclicus</taxon>
    </lineage>
</organism>
<evidence type="ECO:0000256" key="6">
    <source>
        <dbReference type="RuleBase" id="RU368091"/>
    </source>
</evidence>
<dbReference type="GO" id="GO:0004222">
    <property type="term" value="F:metalloendopeptidase activity"/>
    <property type="evidence" value="ECO:0007669"/>
    <property type="project" value="UniProtKB-UniRule"/>
</dbReference>
<keyword evidence="11" id="KW-1185">Reference proteome</keyword>
<dbReference type="Pfam" id="PF08439">
    <property type="entry name" value="Peptidase_M3_N"/>
    <property type="match status" value="1"/>
</dbReference>
<evidence type="ECO:0000259" key="8">
    <source>
        <dbReference type="Pfam" id="PF01432"/>
    </source>
</evidence>
<name>A0AA46DZ04_9FUSO</name>
<dbReference type="RefSeq" id="WP_134112649.1">
    <property type="nucleotide sequence ID" value="NZ_SOBG01000003.1"/>
</dbReference>
<dbReference type="EC" id="3.4.24.-" evidence="6"/>
<keyword evidence="2 6" id="KW-0479">Metal-binding</keyword>
<comment type="function">
    <text evidence="6">Has oligopeptidase activity and degrades a variety of small bioactive peptides.</text>
</comment>
<evidence type="ECO:0000313" key="11">
    <source>
        <dbReference type="Proteomes" id="UP000294678"/>
    </source>
</evidence>
<evidence type="ECO:0000256" key="1">
    <source>
        <dbReference type="ARBA" id="ARBA00022670"/>
    </source>
</evidence>
<dbReference type="GO" id="GO:0046872">
    <property type="term" value="F:metal ion binding"/>
    <property type="evidence" value="ECO:0007669"/>
    <property type="project" value="UniProtKB-UniRule"/>
</dbReference>
<evidence type="ECO:0000256" key="2">
    <source>
        <dbReference type="ARBA" id="ARBA00022723"/>
    </source>
</evidence>
<dbReference type="InterPro" id="IPR042088">
    <property type="entry name" value="OligoPept_F_C"/>
</dbReference>
<proteinExistence type="inferred from homology"/>
<feature type="coiled-coil region" evidence="7">
    <location>
        <begin position="572"/>
        <end position="599"/>
    </location>
</feature>
<feature type="domain" description="Peptidase M3A/M3B catalytic" evidence="8">
    <location>
        <begin position="201"/>
        <end position="579"/>
    </location>
</feature>
<keyword evidence="4 6" id="KW-0862">Zinc</keyword>
<keyword evidence="7" id="KW-0175">Coiled coil</keyword>
<comment type="similarity">
    <text evidence="6">Belongs to the peptidase M3B family.</text>
</comment>
<dbReference type="PANTHER" id="PTHR11804">
    <property type="entry name" value="PROTEASE M3 THIMET OLIGOPEPTIDASE-RELATED"/>
    <property type="match status" value="1"/>
</dbReference>
<dbReference type="Pfam" id="PF01432">
    <property type="entry name" value="Peptidase_M3"/>
    <property type="match status" value="1"/>
</dbReference>
<dbReference type="SUPFAM" id="SSF55486">
    <property type="entry name" value="Metalloproteases ('zincins'), catalytic domain"/>
    <property type="match status" value="1"/>
</dbReference>
<gene>
    <name evidence="10" type="ORF">EV215_0754</name>
</gene>
<dbReference type="GO" id="GO:0006518">
    <property type="term" value="P:peptide metabolic process"/>
    <property type="evidence" value="ECO:0007669"/>
    <property type="project" value="TreeGrafter"/>
</dbReference>
<dbReference type="Gene3D" id="1.20.140.70">
    <property type="entry name" value="Oligopeptidase f, N-terminal domain"/>
    <property type="match status" value="1"/>
</dbReference>
<dbReference type="InterPro" id="IPR045090">
    <property type="entry name" value="Pept_M3A_M3B"/>
</dbReference>
<dbReference type="InterPro" id="IPR013647">
    <property type="entry name" value="OligopepF_N_dom"/>
</dbReference>
<sequence length="599" mass="70315">MSINKTDIQYNWNVNDIYSNWEEWQKDFDKIVTLMDEISQLKGSIKDATSLIKILDLNEKLSILSYKIYRYPQLQRDINSKDDFLNKKFQEVGILFSKFSVATSWLTPEMLTIPQDTMKKWIEENPEKLEKHRFSLMNMYRLQKHVLDEEKEKLLSYYSQFRNTPQDIYTALSVTDIEFPIIKLSDNSEIKLTRGKYNKILNTNRNREDRKKSYENFNKIFLKNKNTYAAIYKSILLRGVASAKSRNYNSTLEGALEGNNIPVAVYETLINSVKENTKPLKKYRELRKKALKIDDYRPWDSYISLVDYDNKYDYEKAKELVLKSLYSMDSEYIKKAKKALNNRWIDVYEKEGKRSGAYSAGTYGVHPYMLLNYNGTLDSVFTLAHELGHTMHTLLSDENQPFATHNYTIFVAEVASTYNEKLLLEYMLKTSDDPKEKIALLEQAINNIVGTFFTQVMFADFEYQAHKLAENNTPITAEILDNIVENLLNNYYGEDRYKDEYSNIFWTRIPHFYNSPYYVYQYATCFASSSKIYNNIKSNPKNLDTYIELLKSGGNDFPIEQLKKSGVDLTKKETILKVINELDELVDELEKVLKENNMI</sequence>
<dbReference type="Gene3D" id="1.10.287.830">
    <property type="entry name" value="putative peptidase helix hairpin domain like"/>
    <property type="match status" value="1"/>
</dbReference>
<accession>A0AA46DZ04</accession>
<dbReference type="AlphaFoldDB" id="A0AA46DZ04"/>
<keyword evidence="5 6" id="KW-0482">Metalloprotease</keyword>
<dbReference type="Proteomes" id="UP000294678">
    <property type="component" value="Unassembled WGS sequence"/>
</dbReference>
<protein>
    <recommendedName>
        <fullName evidence="6">Oligopeptidase F</fullName>
        <ecNumber evidence="6">3.4.24.-</ecNumber>
    </recommendedName>
</protein>
<dbReference type="CDD" id="cd09608">
    <property type="entry name" value="M3B_PepF"/>
    <property type="match status" value="1"/>
</dbReference>
<comment type="caution">
    <text evidence="10">The sequence shown here is derived from an EMBL/GenBank/DDBJ whole genome shotgun (WGS) entry which is preliminary data.</text>
</comment>